<dbReference type="Proteomes" id="UP000286997">
    <property type="component" value="Unassembled WGS sequence"/>
</dbReference>
<dbReference type="GO" id="GO:0020037">
    <property type="term" value="F:heme binding"/>
    <property type="evidence" value="ECO:0007669"/>
    <property type="project" value="InterPro"/>
</dbReference>
<gene>
    <name evidence="7" type="ORF">EOE48_27210</name>
</gene>
<protein>
    <recommendedName>
        <fullName evidence="6">Cytochrome c domain-containing protein</fullName>
    </recommendedName>
</protein>
<dbReference type="OrthoDB" id="8438486at2"/>
<reference evidence="7 8" key="1">
    <citation type="submission" date="2019-01" db="EMBL/GenBank/DDBJ databases">
        <authorList>
            <person name="Chen W.-M."/>
        </authorList>
    </citation>
    <scope>NUCLEOTIDE SEQUENCE [LARGE SCALE GENOMIC DNA]</scope>
    <source>
        <strain evidence="7 8">TER-1</strain>
    </source>
</reference>
<evidence type="ECO:0000256" key="4">
    <source>
        <dbReference type="PROSITE-ProRule" id="PRU00433"/>
    </source>
</evidence>
<evidence type="ECO:0000256" key="2">
    <source>
        <dbReference type="ARBA" id="ARBA00022723"/>
    </source>
</evidence>
<comment type="caution">
    <text evidence="7">The sequence shown here is derived from an EMBL/GenBank/DDBJ whole genome shotgun (WGS) entry which is preliminary data.</text>
</comment>
<dbReference type="EMBL" id="SACP01000049">
    <property type="protein sequence ID" value="RVU13098.1"/>
    <property type="molecule type" value="Genomic_DNA"/>
</dbReference>
<dbReference type="SUPFAM" id="SSF46626">
    <property type="entry name" value="Cytochrome c"/>
    <property type="match status" value="1"/>
</dbReference>
<evidence type="ECO:0000256" key="1">
    <source>
        <dbReference type="ARBA" id="ARBA00022617"/>
    </source>
</evidence>
<keyword evidence="5" id="KW-0732">Signal</keyword>
<organism evidence="7 8">
    <name type="scientific">Methylobacterium oryzihabitans</name>
    <dbReference type="NCBI Taxonomy" id="2499852"/>
    <lineage>
        <taxon>Bacteria</taxon>
        <taxon>Pseudomonadati</taxon>
        <taxon>Pseudomonadota</taxon>
        <taxon>Alphaproteobacteria</taxon>
        <taxon>Hyphomicrobiales</taxon>
        <taxon>Methylobacteriaceae</taxon>
        <taxon>Methylobacterium</taxon>
    </lineage>
</organism>
<dbReference type="GO" id="GO:0046872">
    <property type="term" value="F:metal ion binding"/>
    <property type="evidence" value="ECO:0007669"/>
    <property type="project" value="UniProtKB-KW"/>
</dbReference>
<dbReference type="InterPro" id="IPR036909">
    <property type="entry name" value="Cyt_c-like_dom_sf"/>
</dbReference>
<name>A0A3S2XF15_9HYPH</name>
<evidence type="ECO:0000313" key="8">
    <source>
        <dbReference type="Proteomes" id="UP000286997"/>
    </source>
</evidence>
<evidence type="ECO:0000259" key="6">
    <source>
        <dbReference type="PROSITE" id="PS51007"/>
    </source>
</evidence>
<dbReference type="PROSITE" id="PS51257">
    <property type="entry name" value="PROKAR_LIPOPROTEIN"/>
    <property type="match status" value="1"/>
</dbReference>
<keyword evidence="8" id="KW-1185">Reference proteome</keyword>
<dbReference type="RefSeq" id="WP_127734018.1">
    <property type="nucleotide sequence ID" value="NZ_SACP01000049.1"/>
</dbReference>
<feature type="chain" id="PRO_5018604012" description="Cytochrome c domain-containing protein" evidence="5">
    <location>
        <begin position="28"/>
        <end position="373"/>
    </location>
</feature>
<dbReference type="GO" id="GO:0009055">
    <property type="term" value="F:electron transfer activity"/>
    <property type="evidence" value="ECO:0007669"/>
    <property type="project" value="InterPro"/>
</dbReference>
<feature type="signal peptide" evidence="5">
    <location>
        <begin position="1"/>
        <end position="27"/>
    </location>
</feature>
<dbReference type="PROSITE" id="PS51007">
    <property type="entry name" value="CYTC"/>
    <property type="match status" value="1"/>
</dbReference>
<evidence type="ECO:0000256" key="5">
    <source>
        <dbReference type="SAM" id="SignalP"/>
    </source>
</evidence>
<sequence length="373" mass="37761">MIRGVLALACVLVLACVLALPPGRAAAGEGIRLYFGRGLVGRVAGVARPGLTCAGCHGRDGAGPPEGRGRVPAIGGTALAQRPDGAPPYDEAGFARALAEGVAPDGRRLSPGMPRFAVTPEQARRLRAALAALGDEDRAGVAPDRIALVIPALPDDRPAAEAYRDRLRRALESRAPSVYGRAIAVAVEDPTAMSPALLAVGPDLDPAGRLAVAAAEQGLPILMPRGAPPGPVPGDLVDPRPGEPDVTAALRALRDAPGADRDRVVLDADDLAVLPAAPAAGTVFLSLALARAQPAEVAALATSGAALVALRPAAWDENRLAEETARALVAALTLAGRDLTRTALLAALARGRPPPGAGGRVEAVRLPAPSVGR</sequence>
<accession>A0A3S2XF15</accession>
<keyword evidence="1 4" id="KW-0349">Heme</keyword>
<feature type="domain" description="Cytochrome c" evidence="6">
    <location>
        <begin position="23"/>
        <end position="149"/>
    </location>
</feature>
<keyword evidence="3 4" id="KW-0408">Iron</keyword>
<evidence type="ECO:0000256" key="3">
    <source>
        <dbReference type="ARBA" id="ARBA00023004"/>
    </source>
</evidence>
<dbReference type="InterPro" id="IPR009056">
    <property type="entry name" value="Cyt_c-like_dom"/>
</dbReference>
<proteinExistence type="predicted"/>
<evidence type="ECO:0000313" key="7">
    <source>
        <dbReference type="EMBL" id="RVU13098.1"/>
    </source>
</evidence>
<dbReference type="Gene3D" id="1.10.760.10">
    <property type="entry name" value="Cytochrome c-like domain"/>
    <property type="match status" value="1"/>
</dbReference>
<keyword evidence="2 4" id="KW-0479">Metal-binding</keyword>
<dbReference type="AlphaFoldDB" id="A0A3S2XF15"/>